<dbReference type="InParanoid" id="A0A2K1QTF7"/>
<dbReference type="PANTHER" id="PTHR16861">
    <property type="entry name" value="GLYCOPROTEIN 38"/>
    <property type="match status" value="1"/>
</dbReference>
<dbReference type="SUPFAM" id="SSF50044">
    <property type="entry name" value="SH3-domain"/>
    <property type="match status" value="1"/>
</dbReference>
<dbReference type="EMBL" id="NKHZ01000041">
    <property type="protein sequence ID" value="PNS18352.1"/>
    <property type="molecule type" value="Genomic_DNA"/>
</dbReference>
<feature type="region of interest" description="Disordered" evidence="1">
    <location>
        <begin position="22"/>
        <end position="41"/>
    </location>
</feature>
<dbReference type="CDD" id="cd12087">
    <property type="entry name" value="TM_EGFR-like"/>
    <property type="match status" value="1"/>
</dbReference>
<protein>
    <recommendedName>
        <fullName evidence="5">SH3 domain-containing protein</fullName>
    </recommendedName>
</protein>
<reference evidence="3 4" key="1">
    <citation type="submission" date="2017-06" db="EMBL/GenBank/DDBJ databases">
        <title>Draft genome sequence of a variant of Elsinoe murrayae.</title>
        <authorList>
            <person name="Cheng Q."/>
        </authorList>
    </citation>
    <scope>NUCLEOTIDE SEQUENCE [LARGE SCALE GENOMIC DNA]</scope>
    <source>
        <strain evidence="3 4">CQ-2017a</strain>
    </source>
</reference>
<dbReference type="OrthoDB" id="2163411at2759"/>
<feature type="region of interest" description="Disordered" evidence="1">
    <location>
        <begin position="337"/>
        <end position="364"/>
    </location>
</feature>
<dbReference type="PANTHER" id="PTHR16861:SF4">
    <property type="entry name" value="SH3 DOMAIN PROTEIN (AFU_ORTHOLOGUE AFUA_1G13610)"/>
    <property type="match status" value="1"/>
</dbReference>
<keyword evidence="4" id="KW-1185">Reference proteome</keyword>
<evidence type="ECO:0008006" key="5">
    <source>
        <dbReference type="Google" id="ProtNLM"/>
    </source>
</evidence>
<sequence>MVKSTTKRRMYDDAVTLQISHTTETEVKSSQRRRKRRRRKHSHFATAAALLLASIPSASAQSCISLSQSSQCPAFNASSISTDAFTVGLFPFLSTVTDTASFDREIQSYISGTFIQLRFQQLIGCGNFDAQNPTAYYARYTTSVLCNAIVQNSINGCGLSGRSATPLCADTCALYAQGEQSIASSAACGGQGPNGESQIRSDLTNCALPARSLEGSCIPGTQNEPQSCGFAANLAGLCSYCSAASPNATDSCCVFSDTERRCQGVNLAVAAATSASASPSPTATGSSPPAGQNNQIPRSGLSPGQIAGIVVGCVLGGLVLVALIVLSCLVVRKRRKQSPPTSVFNQPVQTRERPQMAQHDGPAIGSTREVEALPGGRVTRMAALEGRRSGEVKPQYDSSGGETPTRTPVGPPPRRKRSVNGLAMGMGIGMDTSDESSPSNGMSSPEGTGQSEQLAFFKDYYSAEEVRPGDVVATLWAYQPRAQDEFELERGDMLKVVGIWDDGWATGIRVETRAEEWAEGATRAGLRDSGMSEGGAATATATATAAAAAAAAGSGDRDAVGSSGEEDSSGHDAGGEASGGQVKAFPLVCVCLPQYWRRTIEGETGSEGETTESP</sequence>
<evidence type="ECO:0000256" key="2">
    <source>
        <dbReference type="SAM" id="Phobius"/>
    </source>
</evidence>
<feature type="compositionally biased region" description="Polar residues" evidence="1">
    <location>
        <begin position="338"/>
        <end position="349"/>
    </location>
</feature>
<evidence type="ECO:0000256" key="1">
    <source>
        <dbReference type="SAM" id="MobiDB-lite"/>
    </source>
</evidence>
<feature type="region of interest" description="Disordered" evidence="1">
    <location>
        <begin position="555"/>
        <end position="578"/>
    </location>
</feature>
<evidence type="ECO:0000313" key="4">
    <source>
        <dbReference type="Proteomes" id="UP000243797"/>
    </source>
</evidence>
<keyword evidence="2" id="KW-1133">Transmembrane helix</keyword>
<organism evidence="3 4">
    <name type="scientific">Sphaceloma murrayae</name>
    <dbReference type="NCBI Taxonomy" id="2082308"/>
    <lineage>
        <taxon>Eukaryota</taxon>
        <taxon>Fungi</taxon>
        <taxon>Dikarya</taxon>
        <taxon>Ascomycota</taxon>
        <taxon>Pezizomycotina</taxon>
        <taxon>Dothideomycetes</taxon>
        <taxon>Dothideomycetidae</taxon>
        <taxon>Myriangiales</taxon>
        <taxon>Elsinoaceae</taxon>
        <taxon>Sphaceloma</taxon>
    </lineage>
</organism>
<feature type="compositionally biased region" description="Polar residues" evidence="1">
    <location>
        <begin position="435"/>
        <end position="450"/>
    </location>
</feature>
<dbReference type="Gene3D" id="2.30.30.40">
    <property type="entry name" value="SH3 Domains"/>
    <property type="match status" value="1"/>
</dbReference>
<feature type="compositionally biased region" description="Basic residues" evidence="1">
    <location>
        <begin position="30"/>
        <end position="41"/>
    </location>
</feature>
<feature type="region of interest" description="Disordered" evidence="1">
    <location>
        <begin position="381"/>
        <end position="450"/>
    </location>
</feature>
<dbReference type="InterPro" id="IPR036028">
    <property type="entry name" value="SH3-like_dom_sf"/>
</dbReference>
<feature type="transmembrane region" description="Helical" evidence="2">
    <location>
        <begin position="306"/>
        <end position="331"/>
    </location>
</feature>
<gene>
    <name evidence="3" type="ORF">CAC42_6169</name>
</gene>
<proteinExistence type="predicted"/>
<dbReference type="AlphaFoldDB" id="A0A2K1QTF7"/>
<name>A0A2K1QTF7_9PEZI</name>
<accession>A0A2K1QTF7</accession>
<evidence type="ECO:0000313" key="3">
    <source>
        <dbReference type="EMBL" id="PNS18352.1"/>
    </source>
</evidence>
<comment type="caution">
    <text evidence="3">The sequence shown here is derived from an EMBL/GenBank/DDBJ whole genome shotgun (WGS) entry which is preliminary data.</text>
</comment>
<feature type="compositionally biased region" description="Low complexity" evidence="1">
    <location>
        <begin position="276"/>
        <end position="291"/>
    </location>
</feature>
<keyword evidence="2" id="KW-0472">Membrane</keyword>
<feature type="region of interest" description="Disordered" evidence="1">
    <location>
        <begin position="276"/>
        <end position="298"/>
    </location>
</feature>
<dbReference type="STRING" id="2082308.A0A2K1QTF7"/>
<dbReference type="Proteomes" id="UP000243797">
    <property type="component" value="Unassembled WGS sequence"/>
</dbReference>
<keyword evidence="2" id="KW-0812">Transmembrane</keyword>